<feature type="chain" id="PRO_5043382646" description="Sushi domain-containing protein" evidence="1">
    <location>
        <begin position="23"/>
        <end position="160"/>
    </location>
</feature>
<dbReference type="AlphaFoldDB" id="A0AAV2S4Q8"/>
<protein>
    <recommendedName>
        <fullName evidence="4">Sushi domain-containing protein</fullName>
    </recommendedName>
</protein>
<gene>
    <name evidence="2" type="ORF">MNOR_LOCUS33032</name>
</gene>
<sequence length="160" mass="18030">IIVSLIEYLLIKFHILFRFILSWSISGDGCAGCNPFELSFRKLDVTNYQKVCPKRTVRPTAEIYPDPNAPAVRSCTAWIYQEKVVGQYLCVATQPTPTCRPGCKDASPIAKPIEYECQLTQSPASGRYKRQAWQDVCPTAIHWRTILTTFSGPCLTPLEN</sequence>
<keyword evidence="1" id="KW-0732">Signal</keyword>
<name>A0AAV2S4Q8_MEGNR</name>
<evidence type="ECO:0000313" key="3">
    <source>
        <dbReference type="Proteomes" id="UP001497623"/>
    </source>
</evidence>
<organism evidence="2 3">
    <name type="scientific">Meganyctiphanes norvegica</name>
    <name type="common">Northern krill</name>
    <name type="synonym">Thysanopoda norvegica</name>
    <dbReference type="NCBI Taxonomy" id="48144"/>
    <lineage>
        <taxon>Eukaryota</taxon>
        <taxon>Metazoa</taxon>
        <taxon>Ecdysozoa</taxon>
        <taxon>Arthropoda</taxon>
        <taxon>Crustacea</taxon>
        <taxon>Multicrustacea</taxon>
        <taxon>Malacostraca</taxon>
        <taxon>Eumalacostraca</taxon>
        <taxon>Eucarida</taxon>
        <taxon>Euphausiacea</taxon>
        <taxon>Euphausiidae</taxon>
        <taxon>Meganyctiphanes</taxon>
    </lineage>
</organism>
<feature type="non-terminal residue" evidence="2">
    <location>
        <position position="1"/>
    </location>
</feature>
<accession>A0AAV2S4Q8</accession>
<comment type="caution">
    <text evidence="2">The sequence shown here is derived from an EMBL/GenBank/DDBJ whole genome shotgun (WGS) entry which is preliminary data.</text>
</comment>
<dbReference type="Proteomes" id="UP001497623">
    <property type="component" value="Unassembled WGS sequence"/>
</dbReference>
<evidence type="ECO:0008006" key="4">
    <source>
        <dbReference type="Google" id="ProtNLM"/>
    </source>
</evidence>
<evidence type="ECO:0000313" key="2">
    <source>
        <dbReference type="EMBL" id="CAL4163619.1"/>
    </source>
</evidence>
<proteinExistence type="predicted"/>
<reference evidence="2 3" key="1">
    <citation type="submission" date="2024-05" db="EMBL/GenBank/DDBJ databases">
        <authorList>
            <person name="Wallberg A."/>
        </authorList>
    </citation>
    <scope>NUCLEOTIDE SEQUENCE [LARGE SCALE GENOMIC DNA]</scope>
</reference>
<dbReference type="EMBL" id="CAXKWB010046376">
    <property type="protein sequence ID" value="CAL4163619.1"/>
    <property type="molecule type" value="Genomic_DNA"/>
</dbReference>
<feature type="signal peptide" evidence="1">
    <location>
        <begin position="1"/>
        <end position="22"/>
    </location>
</feature>
<keyword evidence="3" id="KW-1185">Reference proteome</keyword>
<evidence type="ECO:0000256" key="1">
    <source>
        <dbReference type="SAM" id="SignalP"/>
    </source>
</evidence>